<comment type="caution">
    <text evidence="2">The sequence shown here is derived from an EMBL/GenBank/DDBJ whole genome shotgun (WGS) entry which is preliminary data.</text>
</comment>
<dbReference type="RefSeq" id="WP_380163761.1">
    <property type="nucleotide sequence ID" value="NZ_JBHTNU010000004.1"/>
</dbReference>
<organism evidence="2 3">
    <name type="scientific">Kroppenstedtia sanguinis</name>
    <dbReference type="NCBI Taxonomy" id="1380684"/>
    <lineage>
        <taxon>Bacteria</taxon>
        <taxon>Bacillati</taxon>
        <taxon>Bacillota</taxon>
        <taxon>Bacilli</taxon>
        <taxon>Bacillales</taxon>
        <taxon>Thermoactinomycetaceae</taxon>
        <taxon>Kroppenstedtia</taxon>
    </lineage>
</organism>
<evidence type="ECO:0000256" key="1">
    <source>
        <dbReference type="SAM" id="Phobius"/>
    </source>
</evidence>
<proteinExistence type="predicted"/>
<gene>
    <name evidence="2" type="ORF">ACFQ4Y_06370</name>
</gene>
<dbReference type="Proteomes" id="UP001597282">
    <property type="component" value="Unassembled WGS sequence"/>
</dbReference>
<reference evidence="3" key="1">
    <citation type="journal article" date="2019" name="Int. J. Syst. Evol. Microbiol.">
        <title>The Global Catalogue of Microorganisms (GCM) 10K type strain sequencing project: providing services to taxonomists for standard genome sequencing and annotation.</title>
        <authorList>
            <consortium name="The Broad Institute Genomics Platform"/>
            <consortium name="The Broad Institute Genome Sequencing Center for Infectious Disease"/>
            <person name="Wu L."/>
            <person name="Ma J."/>
        </authorList>
    </citation>
    <scope>NUCLEOTIDE SEQUENCE [LARGE SCALE GENOMIC DNA]</scope>
    <source>
        <strain evidence="3">S1</strain>
    </source>
</reference>
<accession>A0ABW4C9D3</accession>
<feature type="transmembrane region" description="Helical" evidence="1">
    <location>
        <begin position="17"/>
        <end position="36"/>
    </location>
</feature>
<evidence type="ECO:0000313" key="2">
    <source>
        <dbReference type="EMBL" id="MFD1426564.1"/>
    </source>
</evidence>
<protein>
    <submittedName>
        <fullName evidence="2">Uncharacterized protein</fullName>
    </submittedName>
</protein>
<evidence type="ECO:0000313" key="3">
    <source>
        <dbReference type="Proteomes" id="UP001597282"/>
    </source>
</evidence>
<sequence>MQPDWMNQLIIPLGADLFLFLVKALIVAFVASWLLNKYAKPFFPKRKVEEQKVEEQSANS</sequence>
<name>A0ABW4C9D3_9BACL</name>
<keyword evidence="3" id="KW-1185">Reference proteome</keyword>
<dbReference type="EMBL" id="JBHTNU010000004">
    <property type="protein sequence ID" value="MFD1426564.1"/>
    <property type="molecule type" value="Genomic_DNA"/>
</dbReference>
<keyword evidence="1" id="KW-1133">Transmembrane helix</keyword>
<keyword evidence="1" id="KW-0472">Membrane</keyword>
<keyword evidence="1" id="KW-0812">Transmembrane</keyword>